<evidence type="ECO:0000313" key="1">
    <source>
        <dbReference type="EMBL" id="KAK4786534.1"/>
    </source>
</evidence>
<dbReference type="Proteomes" id="UP001346149">
    <property type="component" value="Unassembled WGS sequence"/>
</dbReference>
<reference evidence="1 2" key="1">
    <citation type="journal article" date="2023" name="Hortic Res">
        <title>Pangenome of water caltrop reveals structural variations and asymmetric subgenome divergence after allopolyploidization.</title>
        <authorList>
            <person name="Zhang X."/>
            <person name="Chen Y."/>
            <person name="Wang L."/>
            <person name="Yuan Y."/>
            <person name="Fang M."/>
            <person name="Shi L."/>
            <person name="Lu R."/>
            <person name="Comes H.P."/>
            <person name="Ma Y."/>
            <person name="Chen Y."/>
            <person name="Huang G."/>
            <person name="Zhou Y."/>
            <person name="Zheng Z."/>
            <person name="Qiu Y."/>
        </authorList>
    </citation>
    <scope>NUCLEOTIDE SEQUENCE [LARGE SCALE GENOMIC DNA]</scope>
    <source>
        <strain evidence="1">F231</strain>
    </source>
</reference>
<accession>A0AAN7LKF9</accession>
<gene>
    <name evidence="1" type="ORF">SAY86_010367</name>
</gene>
<dbReference type="AlphaFoldDB" id="A0AAN7LKF9"/>
<comment type="caution">
    <text evidence="1">The sequence shown here is derived from an EMBL/GenBank/DDBJ whole genome shotgun (WGS) entry which is preliminary data.</text>
</comment>
<dbReference type="EMBL" id="JAXQNO010000012">
    <property type="protein sequence ID" value="KAK4786534.1"/>
    <property type="molecule type" value="Genomic_DNA"/>
</dbReference>
<proteinExistence type="predicted"/>
<sequence length="49" mass="5207">MGQHLGVSGRWSLVSYENHDQRLGKTLVGAGSETDARIVKCGLLPKAAV</sequence>
<name>A0AAN7LKF9_TRANT</name>
<evidence type="ECO:0000313" key="2">
    <source>
        <dbReference type="Proteomes" id="UP001346149"/>
    </source>
</evidence>
<protein>
    <submittedName>
        <fullName evidence="1">Uncharacterized protein</fullName>
    </submittedName>
</protein>
<keyword evidence="2" id="KW-1185">Reference proteome</keyword>
<organism evidence="1 2">
    <name type="scientific">Trapa natans</name>
    <name type="common">Water chestnut</name>
    <dbReference type="NCBI Taxonomy" id="22666"/>
    <lineage>
        <taxon>Eukaryota</taxon>
        <taxon>Viridiplantae</taxon>
        <taxon>Streptophyta</taxon>
        <taxon>Embryophyta</taxon>
        <taxon>Tracheophyta</taxon>
        <taxon>Spermatophyta</taxon>
        <taxon>Magnoliopsida</taxon>
        <taxon>eudicotyledons</taxon>
        <taxon>Gunneridae</taxon>
        <taxon>Pentapetalae</taxon>
        <taxon>rosids</taxon>
        <taxon>malvids</taxon>
        <taxon>Myrtales</taxon>
        <taxon>Lythraceae</taxon>
        <taxon>Trapa</taxon>
    </lineage>
</organism>